<dbReference type="EMBL" id="VJMI01016607">
    <property type="protein sequence ID" value="KAF0717802.1"/>
    <property type="molecule type" value="Genomic_DNA"/>
</dbReference>
<name>A0A6A4ZVW8_APHAT</name>
<feature type="transmembrane region" description="Helical" evidence="1">
    <location>
        <begin position="29"/>
        <end position="48"/>
    </location>
</feature>
<protein>
    <submittedName>
        <fullName evidence="2">Uncharacterized protein</fullName>
    </submittedName>
</protein>
<evidence type="ECO:0000256" key="1">
    <source>
        <dbReference type="SAM" id="Phobius"/>
    </source>
</evidence>
<organism evidence="2 3">
    <name type="scientific">Aphanomyces astaci</name>
    <name type="common">Crayfish plague agent</name>
    <dbReference type="NCBI Taxonomy" id="112090"/>
    <lineage>
        <taxon>Eukaryota</taxon>
        <taxon>Sar</taxon>
        <taxon>Stramenopiles</taxon>
        <taxon>Oomycota</taxon>
        <taxon>Saprolegniomycetes</taxon>
        <taxon>Saprolegniales</taxon>
        <taxon>Verrucalvaceae</taxon>
        <taxon>Aphanomyces</taxon>
    </lineage>
</organism>
<gene>
    <name evidence="2" type="ORF">AaE_010786</name>
</gene>
<proteinExistence type="predicted"/>
<evidence type="ECO:0000313" key="3">
    <source>
        <dbReference type="Proteomes" id="UP000469452"/>
    </source>
</evidence>
<reference evidence="2 3" key="1">
    <citation type="submission" date="2019-06" db="EMBL/GenBank/DDBJ databases">
        <title>Genomics analysis of Aphanomyces spp. identifies a new class of oomycete effector associated with host adaptation.</title>
        <authorList>
            <person name="Gaulin E."/>
        </authorList>
    </citation>
    <scope>NUCLEOTIDE SEQUENCE [LARGE SCALE GENOMIC DNA]</scope>
    <source>
        <strain evidence="2 3">E</strain>
    </source>
</reference>
<accession>A0A6A4ZVW8</accession>
<comment type="caution">
    <text evidence="2">The sequence shown here is derived from an EMBL/GenBank/DDBJ whole genome shotgun (WGS) entry which is preliminary data.</text>
</comment>
<keyword evidence="1" id="KW-0472">Membrane</keyword>
<keyword evidence="1" id="KW-0812">Transmembrane</keyword>
<sequence length="123" mass="13920">MATTQEESTPLLPTTVEKQKVRDRQRRQLMCFGGVAALAACTVGVWWWTNETPLDLFIPDVPLTPWTSDVMEPPFEKEANLIRPHLISEDLLKRPIPTNAWWTNLLISDSHGQNTGLINTTLP</sequence>
<dbReference type="AlphaFoldDB" id="A0A6A4ZVW8"/>
<evidence type="ECO:0000313" key="2">
    <source>
        <dbReference type="EMBL" id="KAF0717802.1"/>
    </source>
</evidence>
<dbReference type="VEuPathDB" id="FungiDB:H257_08364"/>
<dbReference type="Proteomes" id="UP000469452">
    <property type="component" value="Unassembled WGS sequence"/>
</dbReference>
<keyword evidence="1" id="KW-1133">Transmembrane helix</keyword>